<dbReference type="PROSITE" id="PS50943">
    <property type="entry name" value="HTH_CROC1"/>
    <property type="match status" value="1"/>
</dbReference>
<dbReference type="SMART" id="SM00530">
    <property type="entry name" value="HTH_XRE"/>
    <property type="match status" value="1"/>
</dbReference>
<feature type="domain" description="HTH cro/C1-type" evidence="1">
    <location>
        <begin position="7"/>
        <end position="63"/>
    </location>
</feature>
<sequence>MLDVELLRRRRIERHMSRRDVAKNLGVTNATVSRLESGVNHGEQPLALLLRLADLLALDLADLLPGPVVVRSLRPVG</sequence>
<gene>
    <name evidence="2" type="ORF">U6N30_20690</name>
</gene>
<dbReference type="InterPro" id="IPR010982">
    <property type="entry name" value="Lambda_DNA-bd_dom_sf"/>
</dbReference>
<evidence type="ECO:0000313" key="2">
    <source>
        <dbReference type="EMBL" id="WRL62422.1"/>
    </source>
</evidence>
<organism evidence="2 3">
    <name type="scientific">Blastococcus brunescens</name>
    <dbReference type="NCBI Taxonomy" id="1564165"/>
    <lineage>
        <taxon>Bacteria</taxon>
        <taxon>Bacillati</taxon>
        <taxon>Actinomycetota</taxon>
        <taxon>Actinomycetes</taxon>
        <taxon>Geodermatophilales</taxon>
        <taxon>Geodermatophilaceae</taxon>
        <taxon>Blastococcus</taxon>
    </lineage>
</organism>
<accession>A0ABZ1AV48</accession>
<protein>
    <submittedName>
        <fullName evidence="2">Helix-turn-helix transcriptional regulator</fullName>
    </submittedName>
</protein>
<dbReference type="RefSeq" id="WP_324273776.1">
    <property type="nucleotide sequence ID" value="NZ_CP141261.1"/>
</dbReference>
<evidence type="ECO:0000259" key="1">
    <source>
        <dbReference type="PROSITE" id="PS50943"/>
    </source>
</evidence>
<dbReference type="SUPFAM" id="SSF47413">
    <property type="entry name" value="lambda repressor-like DNA-binding domains"/>
    <property type="match status" value="1"/>
</dbReference>
<dbReference type="EMBL" id="CP141261">
    <property type="protein sequence ID" value="WRL62422.1"/>
    <property type="molecule type" value="Genomic_DNA"/>
</dbReference>
<name>A0ABZ1AV48_9ACTN</name>
<keyword evidence="3" id="KW-1185">Reference proteome</keyword>
<dbReference type="Pfam" id="PF01381">
    <property type="entry name" value="HTH_3"/>
    <property type="match status" value="1"/>
</dbReference>
<dbReference type="InterPro" id="IPR001387">
    <property type="entry name" value="Cro/C1-type_HTH"/>
</dbReference>
<proteinExistence type="predicted"/>
<dbReference type="CDD" id="cd00093">
    <property type="entry name" value="HTH_XRE"/>
    <property type="match status" value="1"/>
</dbReference>
<dbReference type="Proteomes" id="UP001324287">
    <property type="component" value="Chromosome"/>
</dbReference>
<dbReference type="Gene3D" id="1.10.260.40">
    <property type="entry name" value="lambda repressor-like DNA-binding domains"/>
    <property type="match status" value="1"/>
</dbReference>
<reference evidence="2 3" key="1">
    <citation type="submission" date="2023-12" db="EMBL/GenBank/DDBJ databases">
        <title>Blastococcus brunescens sp. nov., an actonobacterium isolated from sandstone collected in sahara desert.</title>
        <authorList>
            <person name="Gtari M."/>
            <person name="Ghodhbane F."/>
        </authorList>
    </citation>
    <scope>NUCLEOTIDE SEQUENCE [LARGE SCALE GENOMIC DNA]</scope>
    <source>
        <strain evidence="2 3">BMG 8361</strain>
    </source>
</reference>
<evidence type="ECO:0000313" key="3">
    <source>
        <dbReference type="Proteomes" id="UP001324287"/>
    </source>
</evidence>